<keyword evidence="3" id="KW-1185">Reference proteome</keyword>
<reference evidence="2 3" key="1">
    <citation type="submission" date="2019-12" db="EMBL/GenBank/DDBJ databases">
        <title>Genomic-based taxomic classification of the family Erythrobacteraceae.</title>
        <authorList>
            <person name="Xu L."/>
        </authorList>
    </citation>
    <scope>NUCLEOTIDE SEQUENCE [LARGE SCALE GENOMIC DNA]</scope>
    <source>
        <strain evidence="2 3">MCCC 1K01500</strain>
    </source>
</reference>
<name>A0A6I4SU00_9SPHN</name>
<evidence type="ECO:0000256" key="1">
    <source>
        <dbReference type="SAM" id="Phobius"/>
    </source>
</evidence>
<dbReference type="EMBL" id="WTYM01000033">
    <property type="protein sequence ID" value="MXO59333.1"/>
    <property type="molecule type" value="Genomic_DNA"/>
</dbReference>
<proteinExistence type="predicted"/>
<feature type="transmembrane region" description="Helical" evidence="1">
    <location>
        <begin position="45"/>
        <end position="66"/>
    </location>
</feature>
<protein>
    <submittedName>
        <fullName evidence="2">Uncharacterized protein</fullName>
    </submittedName>
</protein>
<keyword evidence="1" id="KW-0812">Transmembrane</keyword>
<keyword evidence="1" id="KW-1133">Transmembrane helix</keyword>
<accession>A0A6I4SU00</accession>
<evidence type="ECO:0000313" key="2">
    <source>
        <dbReference type="EMBL" id="MXO59333.1"/>
    </source>
</evidence>
<comment type="caution">
    <text evidence="2">The sequence shown here is derived from an EMBL/GenBank/DDBJ whole genome shotgun (WGS) entry which is preliminary data.</text>
</comment>
<dbReference type="AlphaFoldDB" id="A0A6I4SU00"/>
<gene>
    <name evidence="2" type="ORF">GRI89_07235</name>
</gene>
<sequence length="126" mass="12971">MQINWRRAIVATLFAEAAGIVALMAIVAVFGPSGWKEATPFAQQMGALVGPVSGFLLCMIGGWWTGRLAPPDQRVKNGLAMGCIAAAFDIALSFALGGGLVGLLVVSNIGRIVAGTLGGWLGMREG</sequence>
<keyword evidence="1" id="KW-0472">Membrane</keyword>
<evidence type="ECO:0000313" key="3">
    <source>
        <dbReference type="Proteomes" id="UP000433652"/>
    </source>
</evidence>
<dbReference type="Proteomes" id="UP000433652">
    <property type="component" value="Unassembled WGS sequence"/>
</dbReference>
<feature type="transmembrane region" description="Helical" evidence="1">
    <location>
        <begin position="78"/>
        <end position="96"/>
    </location>
</feature>
<organism evidence="2 3">
    <name type="scientific">Croceibacterium salegens</name>
    <dbReference type="NCBI Taxonomy" id="1737568"/>
    <lineage>
        <taxon>Bacteria</taxon>
        <taxon>Pseudomonadati</taxon>
        <taxon>Pseudomonadota</taxon>
        <taxon>Alphaproteobacteria</taxon>
        <taxon>Sphingomonadales</taxon>
        <taxon>Erythrobacteraceae</taxon>
        <taxon>Croceibacterium</taxon>
    </lineage>
</organism>
<feature type="transmembrane region" description="Helical" evidence="1">
    <location>
        <begin position="12"/>
        <end position="33"/>
    </location>
</feature>
<dbReference type="RefSeq" id="WP_159793629.1">
    <property type="nucleotide sequence ID" value="NZ_WTYM01000033.1"/>
</dbReference>